<dbReference type="EMBL" id="JZWT02000010">
    <property type="protein sequence ID" value="MFB6490538.1"/>
    <property type="molecule type" value="Genomic_DNA"/>
</dbReference>
<reference evidence="1" key="1">
    <citation type="submission" date="2024-07" db="EMBL/GenBank/DDBJ databases">
        <title>Metagenome and Metagenome-Assembled Genomes of Archaea from a hot spring from the geothermal field of Los Azufres, Mexico.</title>
        <authorList>
            <person name="Marin-Paredes R."/>
            <person name="Martinez-Romero E."/>
            <person name="Servin-Garciduenas L.E."/>
        </authorList>
    </citation>
    <scope>NUCLEOTIDE SEQUENCE</scope>
</reference>
<name>A0ACC6V0E4_9CREN</name>
<evidence type="ECO:0000313" key="1">
    <source>
        <dbReference type="EMBL" id="MFB6490538.1"/>
    </source>
</evidence>
<comment type="caution">
    <text evidence="1">The sequence shown here is derived from an EMBL/GenBank/DDBJ whole genome shotgun (WGS) entry which is preliminary data.</text>
</comment>
<gene>
    <name evidence="1" type="primary">ilvC</name>
    <name evidence="1" type="ORF">TU35_004705</name>
</gene>
<proteinExistence type="predicted"/>
<dbReference type="Proteomes" id="UP000033636">
    <property type="component" value="Unassembled WGS sequence"/>
</dbReference>
<dbReference type="EC" id="1.1.1.86" evidence="1"/>
<evidence type="ECO:0000313" key="2">
    <source>
        <dbReference type="Proteomes" id="UP000033636"/>
    </source>
</evidence>
<sequence>MARIYTDKDASLDPLRGRTIAVIGYGIQGRAQALNLRDSGLDVIIGLRRGGKSWELAEREGFKVFEVPDAVRRADVVMVLIPDMEQPKVWREQIGPNLKNGAVVDFAHGFNIHFGLIKPPSNVDVVMVAPKGPGRLVRDEFVAGRGVPALVAVHQNYSGKALQYALAIAKGIGATRAGVIETTFKEETETDLIGEQNVLVGGLMELLKKGFEVMVELGYQPEVAYFEAINEAKLIMDLIWERGIYGMLNGVSETARYGGLTVGPRIIDDEVKRKMREAAERVRSGEFAKEWVAEYERGAPNLKRMLEEVKAHPAEKVGEEVRKLMFGQWQK</sequence>
<organism evidence="1 2">
    <name type="scientific">Thermoproteus sp. AZ2</name>
    <dbReference type="NCBI Taxonomy" id="1609232"/>
    <lineage>
        <taxon>Archaea</taxon>
        <taxon>Thermoproteota</taxon>
        <taxon>Thermoprotei</taxon>
        <taxon>Thermoproteales</taxon>
        <taxon>Thermoproteaceae</taxon>
        <taxon>Thermoproteus</taxon>
    </lineage>
</organism>
<keyword evidence="1" id="KW-0560">Oxidoreductase</keyword>
<protein>
    <submittedName>
        <fullName evidence="1">Ketol-acid reductoisomerase</fullName>
        <ecNumber evidence="1">1.1.1.86</ecNumber>
    </submittedName>
</protein>
<accession>A0ACC6V0E4</accession>